<proteinExistence type="predicted"/>
<reference evidence="1" key="1">
    <citation type="submission" date="2020-05" db="EMBL/GenBank/DDBJ databases">
        <title>Large-scale comparative analyses of tick genomes elucidate their genetic diversity and vector capacities.</title>
        <authorList>
            <person name="Jia N."/>
            <person name="Wang J."/>
            <person name="Shi W."/>
            <person name="Du L."/>
            <person name="Sun Y."/>
            <person name="Zhan W."/>
            <person name="Jiang J."/>
            <person name="Wang Q."/>
            <person name="Zhang B."/>
            <person name="Ji P."/>
            <person name="Sakyi L.B."/>
            <person name="Cui X."/>
            <person name="Yuan T."/>
            <person name="Jiang B."/>
            <person name="Yang W."/>
            <person name="Lam T.T.-Y."/>
            <person name="Chang Q."/>
            <person name="Ding S."/>
            <person name="Wang X."/>
            <person name="Zhu J."/>
            <person name="Ruan X."/>
            <person name="Zhao L."/>
            <person name="Wei J."/>
            <person name="Que T."/>
            <person name="Du C."/>
            <person name="Cheng J."/>
            <person name="Dai P."/>
            <person name="Han X."/>
            <person name="Huang E."/>
            <person name="Gao Y."/>
            <person name="Liu J."/>
            <person name="Shao H."/>
            <person name="Ye R."/>
            <person name="Li L."/>
            <person name="Wei W."/>
            <person name="Wang X."/>
            <person name="Wang C."/>
            <person name="Yang T."/>
            <person name="Huo Q."/>
            <person name="Li W."/>
            <person name="Guo W."/>
            <person name="Chen H."/>
            <person name="Zhou L."/>
            <person name="Ni X."/>
            <person name="Tian J."/>
            <person name="Zhou Y."/>
            <person name="Sheng Y."/>
            <person name="Liu T."/>
            <person name="Pan Y."/>
            <person name="Xia L."/>
            <person name="Li J."/>
            <person name="Zhao F."/>
            <person name="Cao W."/>
        </authorList>
    </citation>
    <scope>NUCLEOTIDE SEQUENCE</scope>
    <source>
        <strain evidence="1">Hyas-2018</strain>
    </source>
</reference>
<sequence length="96" mass="10158">MPRPRSLSPNPIFSNGRKAASGVPNARTKERVAAARHRSPSWRHGDARSDDATSAPSPSSAVPRARPTHTAAARGQHNTVWLKGVLSAALLSNSDT</sequence>
<organism evidence="1 2">
    <name type="scientific">Hyalomma asiaticum</name>
    <name type="common">Tick</name>
    <dbReference type="NCBI Taxonomy" id="266040"/>
    <lineage>
        <taxon>Eukaryota</taxon>
        <taxon>Metazoa</taxon>
        <taxon>Ecdysozoa</taxon>
        <taxon>Arthropoda</taxon>
        <taxon>Chelicerata</taxon>
        <taxon>Arachnida</taxon>
        <taxon>Acari</taxon>
        <taxon>Parasitiformes</taxon>
        <taxon>Ixodida</taxon>
        <taxon>Ixodoidea</taxon>
        <taxon>Ixodidae</taxon>
        <taxon>Hyalomminae</taxon>
        <taxon>Hyalomma</taxon>
    </lineage>
</organism>
<dbReference type="Proteomes" id="UP000821845">
    <property type="component" value="Chromosome 5"/>
</dbReference>
<comment type="caution">
    <text evidence="1">The sequence shown here is derived from an EMBL/GenBank/DDBJ whole genome shotgun (WGS) entry which is preliminary data.</text>
</comment>
<evidence type="ECO:0000313" key="1">
    <source>
        <dbReference type="EMBL" id="KAH6929802.1"/>
    </source>
</evidence>
<evidence type="ECO:0000313" key="2">
    <source>
        <dbReference type="Proteomes" id="UP000821845"/>
    </source>
</evidence>
<keyword evidence="2" id="KW-1185">Reference proteome</keyword>
<dbReference type="EMBL" id="CM023485">
    <property type="protein sequence ID" value="KAH6929802.1"/>
    <property type="molecule type" value="Genomic_DNA"/>
</dbReference>
<gene>
    <name evidence="1" type="ORF">HPB50_005889</name>
</gene>
<name>A0ACB7S6V0_HYAAI</name>
<accession>A0ACB7S6V0</accession>
<protein>
    <submittedName>
        <fullName evidence="1">Uncharacterized protein</fullName>
    </submittedName>
</protein>